<dbReference type="KEGG" id="bsto:C0V70_03250"/>
<dbReference type="PIRSF" id="PIRSF007028">
    <property type="entry name" value="UCP007028"/>
    <property type="match status" value="1"/>
</dbReference>
<organism evidence="1 2">
    <name type="scientific">Bacteriovorax stolpii</name>
    <name type="common">Bdellovibrio stolpii</name>
    <dbReference type="NCBI Taxonomy" id="960"/>
    <lineage>
        <taxon>Bacteria</taxon>
        <taxon>Pseudomonadati</taxon>
        <taxon>Bdellovibrionota</taxon>
        <taxon>Bacteriovoracia</taxon>
        <taxon>Bacteriovoracales</taxon>
        <taxon>Bacteriovoracaceae</taxon>
        <taxon>Bacteriovorax</taxon>
    </lineage>
</organism>
<reference evidence="1 2" key="1">
    <citation type="submission" date="2018-01" db="EMBL/GenBank/DDBJ databases">
        <title>Complete genome sequence of Bacteriovorax stolpii DSM12778.</title>
        <authorList>
            <person name="Tang B."/>
            <person name="Chang J."/>
        </authorList>
    </citation>
    <scope>NUCLEOTIDE SEQUENCE [LARGE SCALE GENOMIC DNA]</scope>
    <source>
        <strain evidence="1 2">DSM 12778</strain>
    </source>
</reference>
<evidence type="ECO:0000313" key="1">
    <source>
        <dbReference type="EMBL" id="AUN97140.1"/>
    </source>
</evidence>
<dbReference type="Proteomes" id="UP000235584">
    <property type="component" value="Chromosome"/>
</dbReference>
<sequence length="119" mass="13725">MARYVDGFIIPIKKKDLKAYKKMAAIGCKVWMEHGALDYYECVGETLDTPFGVSFTKLCKLKPNETVIFAFIVYKSKAHATKVNKKVHSDPRMQPENFTSMPFDMKRFTFGKFETLIRA</sequence>
<dbReference type="InterPro" id="IPR011008">
    <property type="entry name" value="Dimeric_a/b-barrel"/>
</dbReference>
<dbReference type="AlphaFoldDB" id="A0A2K9NNP8"/>
<accession>A0A2K9NNP8</accession>
<dbReference type="SUPFAM" id="SSF54909">
    <property type="entry name" value="Dimeric alpha+beta barrel"/>
    <property type="match status" value="1"/>
</dbReference>
<dbReference type="EMBL" id="CP025704">
    <property type="protein sequence ID" value="AUN97140.1"/>
    <property type="molecule type" value="Genomic_DNA"/>
</dbReference>
<dbReference type="RefSeq" id="WP_102242435.1">
    <property type="nucleotide sequence ID" value="NZ_CP025704.1"/>
</dbReference>
<dbReference type="InterPro" id="IPR009874">
    <property type="entry name" value="DUF1428"/>
</dbReference>
<dbReference type="Pfam" id="PF07237">
    <property type="entry name" value="DUF1428"/>
    <property type="match status" value="1"/>
</dbReference>
<keyword evidence="2" id="KW-1185">Reference proteome</keyword>
<name>A0A2K9NNP8_BACTC</name>
<dbReference type="Gene3D" id="3.30.70.100">
    <property type="match status" value="1"/>
</dbReference>
<proteinExistence type="predicted"/>
<evidence type="ECO:0000313" key="2">
    <source>
        <dbReference type="Proteomes" id="UP000235584"/>
    </source>
</evidence>
<gene>
    <name evidence="1" type="ORF">C0V70_03250</name>
</gene>
<protein>
    <submittedName>
        <fullName evidence="1">DUF1428 domain-containing protein</fullName>
    </submittedName>
</protein>